<dbReference type="GO" id="GO:0016705">
    <property type="term" value="F:oxidoreductase activity, acting on paired donors, with incorporation or reduction of molecular oxygen"/>
    <property type="evidence" value="ECO:0007669"/>
    <property type="project" value="InterPro"/>
</dbReference>
<sequence length="100" mass="11708">MRSMTLRKKSMLDTVVEIYRKAEGNKIYGIFENGKPGFQINDPELIKRITVKDFDHFVNHRDFFTDNDDGALFGKSRSFLTDKYPECRPYKHQKGEDAEA</sequence>
<dbReference type="EMBL" id="CAQQ02053436">
    <property type="status" value="NOT_ANNOTATED_CDS"/>
    <property type="molecule type" value="Genomic_DNA"/>
</dbReference>
<dbReference type="GO" id="GO:0005506">
    <property type="term" value="F:iron ion binding"/>
    <property type="evidence" value="ECO:0007669"/>
    <property type="project" value="InterPro"/>
</dbReference>
<accession>T1GJ58</accession>
<name>T1GJ58_MEGSC</name>
<keyword evidence="1" id="KW-0560">Oxidoreductase</keyword>
<reference evidence="3" key="1">
    <citation type="submission" date="2013-02" db="EMBL/GenBank/DDBJ databases">
        <authorList>
            <person name="Hughes D."/>
        </authorList>
    </citation>
    <scope>NUCLEOTIDE SEQUENCE</scope>
    <source>
        <strain>Durham</strain>
        <strain evidence="3">NC isolate 2 -- Noor lab</strain>
    </source>
</reference>
<dbReference type="Proteomes" id="UP000015102">
    <property type="component" value="Unassembled WGS sequence"/>
</dbReference>
<evidence type="ECO:0000256" key="1">
    <source>
        <dbReference type="ARBA" id="ARBA00023033"/>
    </source>
</evidence>
<protein>
    <submittedName>
        <fullName evidence="2">Uncharacterized protein</fullName>
    </submittedName>
</protein>
<dbReference type="EMBL" id="CAQQ02053437">
    <property type="status" value="NOT_ANNOTATED_CDS"/>
    <property type="molecule type" value="Genomic_DNA"/>
</dbReference>
<dbReference type="GO" id="GO:0004497">
    <property type="term" value="F:monooxygenase activity"/>
    <property type="evidence" value="ECO:0007669"/>
    <property type="project" value="UniProtKB-KW"/>
</dbReference>
<evidence type="ECO:0000313" key="3">
    <source>
        <dbReference type="Proteomes" id="UP000015102"/>
    </source>
</evidence>
<dbReference type="STRING" id="36166.T1GJ58"/>
<dbReference type="HOGENOM" id="CLU_2309183_0_0_1"/>
<dbReference type="GO" id="GO:0020037">
    <property type="term" value="F:heme binding"/>
    <property type="evidence" value="ECO:0007669"/>
    <property type="project" value="InterPro"/>
</dbReference>
<evidence type="ECO:0000313" key="2">
    <source>
        <dbReference type="EnsemblMetazoa" id="MESCA003501-PA"/>
    </source>
</evidence>
<reference evidence="2" key="2">
    <citation type="submission" date="2015-06" db="UniProtKB">
        <authorList>
            <consortium name="EnsemblMetazoa"/>
        </authorList>
    </citation>
    <scope>IDENTIFICATION</scope>
</reference>
<proteinExistence type="predicted"/>
<dbReference type="AlphaFoldDB" id="T1GJ58"/>
<dbReference type="SUPFAM" id="SSF48264">
    <property type="entry name" value="Cytochrome P450"/>
    <property type="match status" value="1"/>
</dbReference>
<dbReference type="InterPro" id="IPR036396">
    <property type="entry name" value="Cyt_P450_sf"/>
</dbReference>
<organism evidence="2 3">
    <name type="scientific">Megaselia scalaris</name>
    <name type="common">Humpbacked fly</name>
    <name type="synonym">Phora scalaris</name>
    <dbReference type="NCBI Taxonomy" id="36166"/>
    <lineage>
        <taxon>Eukaryota</taxon>
        <taxon>Metazoa</taxon>
        <taxon>Ecdysozoa</taxon>
        <taxon>Arthropoda</taxon>
        <taxon>Hexapoda</taxon>
        <taxon>Insecta</taxon>
        <taxon>Pterygota</taxon>
        <taxon>Neoptera</taxon>
        <taxon>Endopterygota</taxon>
        <taxon>Diptera</taxon>
        <taxon>Brachycera</taxon>
        <taxon>Muscomorpha</taxon>
        <taxon>Platypezoidea</taxon>
        <taxon>Phoridae</taxon>
        <taxon>Megaseliini</taxon>
        <taxon>Megaselia</taxon>
    </lineage>
</organism>
<dbReference type="EnsemblMetazoa" id="MESCA003501-RA">
    <property type="protein sequence ID" value="MESCA003501-PA"/>
    <property type="gene ID" value="MESCA003501"/>
</dbReference>
<keyword evidence="1" id="KW-0503">Monooxygenase</keyword>
<keyword evidence="3" id="KW-1185">Reference proteome</keyword>